<sequence length="170" mass="18944">MTTEARGDGEGQPSKMVKFSLLTAFVAALPSIFASPVPLEKRLEGEGIHLFNCYPISGGTITWISVVGYCANDPDCSNPQHVLSGDNVCIMKHSAGWDDFHIWEGGVQSCRFPNGVVFSWDITSTAQSQQDYTYVGWGDNGHRQFAGFKDNKRQGATFDYHRCEKIYYFI</sequence>
<proteinExistence type="predicted"/>
<dbReference type="EMBL" id="JAZGSY010000632">
    <property type="protein sequence ID" value="KAL1835502.1"/>
    <property type="molecule type" value="Genomic_DNA"/>
</dbReference>
<dbReference type="Proteomes" id="UP001583172">
    <property type="component" value="Unassembled WGS sequence"/>
</dbReference>
<gene>
    <name evidence="1" type="ORF">VTJ49DRAFT_6586</name>
</gene>
<comment type="caution">
    <text evidence="1">The sequence shown here is derived from an EMBL/GenBank/DDBJ whole genome shotgun (WGS) entry which is preliminary data.</text>
</comment>
<accession>A0ABR3V1N0</accession>
<evidence type="ECO:0000313" key="2">
    <source>
        <dbReference type="Proteomes" id="UP001583172"/>
    </source>
</evidence>
<organism evidence="1 2">
    <name type="scientific">Humicola insolens</name>
    <name type="common">Soft-rot fungus</name>
    <dbReference type="NCBI Taxonomy" id="85995"/>
    <lineage>
        <taxon>Eukaryota</taxon>
        <taxon>Fungi</taxon>
        <taxon>Dikarya</taxon>
        <taxon>Ascomycota</taxon>
        <taxon>Pezizomycotina</taxon>
        <taxon>Sordariomycetes</taxon>
        <taxon>Sordariomycetidae</taxon>
        <taxon>Sordariales</taxon>
        <taxon>Chaetomiaceae</taxon>
        <taxon>Mycothermus</taxon>
    </lineage>
</organism>
<evidence type="ECO:0000313" key="1">
    <source>
        <dbReference type="EMBL" id="KAL1835502.1"/>
    </source>
</evidence>
<reference evidence="1 2" key="1">
    <citation type="journal article" date="2024" name="Commun. Biol.">
        <title>Comparative genomic analysis of thermophilic fungi reveals convergent evolutionary adaptations and gene losses.</title>
        <authorList>
            <person name="Steindorff A.S."/>
            <person name="Aguilar-Pontes M.V."/>
            <person name="Robinson A.J."/>
            <person name="Andreopoulos B."/>
            <person name="LaButti K."/>
            <person name="Kuo A."/>
            <person name="Mondo S."/>
            <person name="Riley R."/>
            <person name="Otillar R."/>
            <person name="Haridas S."/>
            <person name="Lipzen A."/>
            <person name="Grimwood J."/>
            <person name="Schmutz J."/>
            <person name="Clum A."/>
            <person name="Reid I.D."/>
            <person name="Moisan M.C."/>
            <person name="Butler G."/>
            <person name="Nguyen T.T.M."/>
            <person name="Dewar K."/>
            <person name="Conant G."/>
            <person name="Drula E."/>
            <person name="Henrissat B."/>
            <person name="Hansel C."/>
            <person name="Singer S."/>
            <person name="Hutchinson M.I."/>
            <person name="de Vries R.P."/>
            <person name="Natvig D.O."/>
            <person name="Powell A.J."/>
            <person name="Tsang A."/>
            <person name="Grigoriev I.V."/>
        </authorList>
    </citation>
    <scope>NUCLEOTIDE SEQUENCE [LARGE SCALE GENOMIC DNA]</scope>
    <source>
        <strain evidence="1 2">CBS 620.91</strain>
    </source>
</reference>
<protein>
    <submittedName>
        <fullName evidence="1">Uncharacterized protein</fullName>
    </submittedName>
</protein>
<name>A0ABR3V1N0_HUMIN</name>
<keyword evidence="2" id="KW-1185">Reference proteome</keyword>